<feature type="transmembrane region" description="Helical" evidence="7">
    <location>
        <begin position="401"/>
        <end position="422"/>
    </location>
</feature>
<protein>
    <recommendedName>
        <fullName evidence="10">MFS transporter</fullName>
    </recommendedName>
</protein>
<feature type="transmembrane region" description="Helical" evidence="7">
    <location>
        <begin position="443"/>
        <end position="463"/>
    </location>
</feature>
<feature type="transmembrane region" description="Helical" evidence="7">
    <location>
        <begin position="313"/>
        <end position="337"/>
    </location>
</feature>
<feature type="transmembrane region" description="Helical" evidence="7">
    <location>
        <begin position="221"/>
        <end position="250"/>
    </location>
</feature>
<evidence type="ECO:0000256" key="6">
    <source>
        <dbReference type="SAM" id="MobiDB-lite"/>
    </source>
</evidence>
<proteinExistence type="predicted"/>
<evidence type="ECO:0000313" key="9">
    <source>
        <dbReference type="Proteomes" id="UP000275910"/>
    </source>
</evidence>
<evidence type="ECO:0000256" key="7">
    <source>
        <dbReference type="SAM" id="Phobius"/>
    </source>
</evidence>
<feature type="transmembrane region" description="Helical" evidence="7">
    <location>
        <begin position="256"/>
        <end position="278"/>
    </location>
</feature>
<evidence type="ECO:0000313" key="8">
    <source>
        <dbReference type="EMBL" id="ROU05586.1"/>
    </source>
</evidence>
<keyword evidence="2" id="KW-1003">Cell membrane</keyword>
<evidence type="ECO:0000256" key="2">
    <source>
        <dbReference type="ARBA" id="ARBA00022475"/>
    </source>
</evidence>
<evidence type="ECO:0008006" key="10">
    <source>
        <dbReference type="Google" id="ProtNLM"/>
    </source>
</evidence>
<feature type="transmembrane region" description="Helical" evidence="7">
    <location>
        <begin position="469"/>
        <end position="491"/>
    </location>
</feature>
<dbReference type="SUPFAM" id="SSF103473">
    <property type="entry name" value="MFS general substrate transporter"/>
    <property type="match status" value="1"/>
</dbReference>
<sequence length="518" mass="54399">MSTRWRGCCGRGVSCSPIGRACSGRWTSAWTTSSRCGAWTRTNSKPSPPRSGWRRRAKASCSSCAARRAAERARVRTRRQRPAAARLWRIGRRDPRPLWLLLDNLITTFGAAFTLIALPFLVMRLSGRALDLGATAAIEALPSLLLLFCFRGALDRIDPARLLWWCRAAYVLINATLAVATWTQAITLPLIYALALIGGLVWAVAYPAGRACFGLYLRRGLLAPANAVFAVASSVAMMAMPMLAGGLILASSGPHALAAAFALDALCVAASLPLLAALRRRGPARGRSASAAAADMPAPLAPVRPACDIPRSYYLYLLASTVLAFGPVQLLLPVLLVQRHDPAYLAIYAAQFAGIALAAPAAARQVPAAMADTLRGVVLCWIGAACAYALLGAAADAPKGVALAAALLGFGLLAAASNHYGIRSLSWLQRSADPRRMGREMTWFSAATMGAMPLSSLAVGLAVDRLRWSGAAHALAAATALAALAAAPHLLRLRRRAPQRAQDEAAAPPVAGGGAASH</sequence>
<feature type="transmembrane region" description="Helical" evidence="7">
    <location>
        <begin position="132"/>
        <end position="150"/>
    </location>
</feature>
<dbReference type="InterPro" id="IPR036259">
    <property type="entry name" value="MFS_trans_sf"/>
</dbReference>
<dbReference type="PANTHER" id="PTHR23513:SF11">
    <property type="entry name" value="STAPHYLOFERRIN A TRANSPORTER"/>
    <property type="match status" value="1"/>
</dbReference>
<evidence type="ECO:0000256" key="3">
    <source>
        <dbReference type="ARBA" id="ARBA00022692"/>
    </source>
</evidence>
<feature type="transmembrane region" description="Helical" evidence="7">
    <location>
        <begin position="98"/>
        <end position="120"/>
    </location>
</feature>
<evidence type="ECO:0000256" key="1">
    <source>
        <dbReference type="ARBA" id="ARBA00004651"/>
    </source>
</evidence>
<evidence type="ECO:0000256" key="5">
    <source>
        <dbReference type="ARBA" id="ARBA00023136"/>
    </source>
</evidence>
<feature type="transmembrane region" description="Helical" evidence="7">
    <location>
        <begin position="162"/>
        <end position="183"/>
    </location>
</feature>
<dbReference type="EMBL" id="RCTY01000044">
    <property type="protein sequence ID" value="ROU05586.1"/>
    <property type="molecule type" value="Genomic_DNA"/>
</dbReference>
<dbReference type="AlphaFoldDB" id="A0A3N2RDX9"/>
<feature type="region of interest" description="Disordered" evidence="6">
    <location>
        <begin position="497"/>
        <end position="518"/>
    </location>
</feature>
<reference evidence="8 9" key="1">
    <citation type="submission" date="2018-10" db="EMBL/GenBank/DDBJ databases">
        <title>The genome of Lysobacter enzymogenes OH11.</title>
        <authorList>
            <person name="Liu F."/>
            <person name="Zhao Y."/>
            <person name="Qian G."/>
            <person name="Chen Y."/>
            <person name="Xu H."/>
        </authorList>
    </citation>
    <scope>NUCLEOTIDE SEQUENCE [LARGE SCALE GENOMIC DNA]</scope>
    <source>
        <strain evidence="8 9">OH11</strain>
    </source>
</reference>
<dbReference type="PANTHER" id="PTHR23513">
    <property type="entry name" value="INTEGRAL MEMBRANE EFFLUX PROTEIN-RELATED"/>
    <property type="match status" value="1"/>
</dbReference>
<comment type="subcellular location">
    <subcellularLocation>
        <location evidence="1">Cell membrane</location>
        <topology evidence="1">Multi-pass membrane protein</topology>
    </subcellularLocation>
</comment>
<name>A0A3N2RDX9_LYSEN</name>
<evidence type="ECO:0000256" key="4">
    <source>
        <dbReference type="ARBA" id="ARBA00022989"/>
    </source>
</evidence>
<feature type="transmembrane region" description="Helical" evidence="7">
    <location>
        <begin position="189"/>
        <end position="209"/>
    </location>
</feature>
<keyword evidence="5 7" id="KW-0472">Membrane</keyword>
<keyword evidence="4 7" id="KW-1133">Transmembrane helix</keyword>
<feature type="transmembrane region" description="Helical" evidence="7">
    <location>
        <begin position="374"/>
        <end position="395"/>
    </location>
</feature>
<comment type="caution">
    <text evidence="8">The sequence shown here is derived from an EMBL/GenBank/DDBJ whole genome shotgun (WGS) entry which is preliminary data.</text>
</comment>
<dbReference type="Gene3D" id="1.20.1250.20">
    <property type="entry name" value="MFS general substrate transporter like domains"/>
    <property type="match status" value="1"/>
</dbReference>
<accession>A0A3N2RDX9</accession>
<keyword evidence="3 7" id="KW-0812">Transmembrane</keyword>
<organism evidence="8 9">
    <name type="scientific">Lysobacter enzymogenes</name>
    <dbReference type="NCBI Taxonomy" id="69"/>
    <lineage>
        <taxon>Bacteria</taxon>
        <taxon>Pseudomonadati</taxon>
        <taxon>Pseudomonadota</taxon>
        <taxon>Gammaproteobacteria</taxon>
        <taxon>Lysobacterales</taxon>
        <taxon>Lysobacteraceae</taxon>
        <taxon>Lysobacter</taxon>
    </lineage>
</organism>
<dbReference type="Proteomes" id="UP000275910">
    <property type="component" value="Unassembled WGS sequence"/>
</dbReference>
<dbReference type="GO" id="GO:0005886">
    <property type="term" value="C:plasma membrane"/>
    <property type="evidence" value="ECO:0007669"/>
    <property type="project" value="UniProtKB-SubCell"/>
</dbReference>
<feature type="transmembrane region" description="Helical" evidence="7">
    <location>
        <begin position="343"/>
        <end position="362"/>
    </location>
</feature>
<gene>
    <name evidence="8" type="ORF">D9T17_17980</name>
</gene>